<dbReference type="PANTHER" id="PTHR46043:SF13">
    <property type="entry name" value="ARM REPEAT SUPERFAMILY PROTEIN"/>
    <property type="match status" value="1"/>
</dbReference>
<dbReference type="InterPro" id="IPR000225">
    <property type="entry name" value="Armadillo"/>
</dbReference>
<dbReference type="InterPro" id="IPR011989">
    <property type="entry name" value="ARM-like"/>
</dbReference>
<reference evidence="1 2" key="1">
    <citation type="journal article" date="2006" name="Nature">
        <title>Global trends of whole-genome duplications revealed by the ciliate Paramecium tetraurelia.</title>
        <authorList>
            <consortium name="Genoscope"/>
            <person name="Aury J.-M."/>
            <person name="Jaillon O."/>
            <person name="Duret L."/>
            <person name="Noel B."/>
            <person name="Jubin C."/>
            <person name="Porcel B.M."/>
            <person name="Segurens B."/>
            <person name="Daubin V."/>
            <person name="Anthouard V."/>
            <person name="Aiach N."/>
            <person name="Arnaiz O."/>
            <person name="Billaut A."/>
            <person name="Beisson J."/>
            <person name="Blanc I."/>
            <person name="Bouhouche K."/>
            <person name="Camara F."/>
            <person name="Duharcourt S."/>
            <person name="Guigo R."/>
            <person name="Gogendeau D."/>
            <person name="Katinka M."/>
            <person name="Keller A.-M."/>
            <person name="Kissmehl R."/>
            <person name="Klotz C."/>
            <person name="Koll F."/>
            <person name="Le Moue A."/>
            <person name="Lepere C."/>
            <person name="Malinsky S."/>
            <person name="Nowacki M."/>
            <person name="Nowak J.K."/>
            <person name="Plattner H."/>
            <person name="Poulain J."/>
            <person name="Ruiz F."/>
            <person name="Serrano V."/>
            <person name="Zagulski M."/>
            <person name="Dessen P."/>
            <person name="Betermier M."/>
            <person name="Weissenbach J."/>
            <person name="Scarpelli C."/>
            <person name="Schachter V."/>
            <person name="Sperling L."/>
            <person name="Meyer E."/>
            <person name="Cohen J."/>
            <person name="Wincker P."/>
        </authorList>
    </citation>
    <scope>NUCLEOTIDE SEQUENCE [LARGE SCALE GENOMIC DNA]</scope>
    <source>
        <strain evidence="1 2">Stock d4-2</strain>
    </source>
</reference>
<accession>A0BWI4</accession>
<dbReference type="OMA" id="ATYANIF"/>
<dbReference type="OrthoDB" id="293959at2759"/>
<organism evidence="1 2">
    <name type="scientific">Paramecium tetraurelia</name>
    <dbReference type="NCBI Taxonomy" id="5888"/>
    <lineage>
        <taxon>Eukaryota</taxon>
        <taxon>Sar</taxon>
        <taxon>Alveolata</taxon>
        <taxon>Ciliophora</taxon>
        <taxon>Intramacronucleata</taxon>
        <taxon>Oligohymenophorea</taxon>
        <taxon>Peniculida</taxon>
        <taxon>Parameciidae</taxon>
        <taxon>Paramecium</taxon>
    </lineage>
</organism>
<dbReference type="EMBL" id="CT868022">
    <property type="protein sequence ID" value="CAK62901.1"/>
    <property type="molecule type" value="Genomic_DNA"/>
</dbReference>
<dbReference type="HOGENOM" id="CLU_227012_0_0_1"/>
<name>A0BWI4_PARTE</name>
<keyword evidence="2" id="KW-1185">Reference proteome</keyword>
<proteinExistence type="predicted"/>
<dbReference type="Gene3D" id="1.25.10.10">
    <property type="entry name" value="Leucine-rich Repeat Variant"/>
    <property type="match status" value="5"/>
</dbReference>
<dbReference type="InParanoid" id="A0BWI4"/>
<evidence type="ECO:0000313" key="1">
    <source>
        <dbReference type="EMBL" id="CAK62901.1"/>
    </source>
</evidence>
<dbReference type="eggNOG" id="ENOG502SMM4">
    <property type="taxonomic scope" value="Eukaryota"/>
</dbReference>
<gene>
    <name evidence="1" type="ORF">GSPATT00032753001</name>
</gene>
<dbReference type="PANTHER" id="PTHR46043">
    <property type="entry name" value="ARM REPEAT SUPERFAMILY PROTEIN"/>
    <property type="match status" value="1"/>
</dbReference>
<dbReference type="SUPFAM" id="SSF48371">
    <property type="entry name" value="ARM repeat"/>
    <property type="match status" value="5"/>
</dbReference>
<dbReference type="STRING" id="5888.A0BWI4"/>
<dbReference type="InterPro" id="IPR016024">
    <property type="entry name" value="ARM-type_fold"/>
</dbReference>
<dbReference type="KEGG" id="ptm:GSPATT00032753001"/>
<dbReference type="RefSeq" id="XP_001430299.1">
    <property type="nucleotide sequence ID" value="XM_001430262.1"/>
</dbReference>
<protein>
    <recommendedName>
        <fullName evidence="3">Armadillo-type fold</fullName>
    </recommendedName>
</protein>
<dbReference type="GeneID" id="5016083"/>
<evidence type="ECO:0008006" key="3">
    <source>
        <dbReference type="Google" id="ProtNLM"/>
    </source>
</evidence>
<sequence length="2761" mass="322892">MKKQSEEIVNEIRKRQPDKPLSLTELAMIREIQYMYLKKEKCVLDLIIQYCCDCNLIFKICEKAFLMTTIVPLLHSENPIDTIKSGTIIIACLSENQETHKRIIKSECLQSLTTLTKKRLHFEITKYALQTIANLAKVAANFRKILECNIFETNISKNKNPENSDNKNPEQNIKENLSVIDQVLPNQSELYVLQIIYEMTSQQHTYINQMCKMMLKKRFIKKIIHSIVSADVDVATQAILIINQLIINSKSLDRQQNIENNNKNQDIQQSIENKNQENFESSPQIDSNNNKNLKRLLKLKLPPKLLLTYKLFQGHENSIKITKAIMQTLENLLKIKDFQQQLVMDSYYVLCLQMFDTNVYELNYYGISCLAYMSELVESHDKLVEKKILELMYQILKDCKDQKIKQQAFKIISCISLNPKYLQNLINMGMIDLLVNSLNSDEKACKIYSILSLSNLSCSQNFHKYIGNINIKLLIHILELSDPSNHAVLRAAANTLANISIDHTYQQNFLKDPEKTIILKLIYSATDIILIKSIIIIFTNISTNSNLITDLAQQDILNCLFLLYQKDYEELRGYLSRCLSALSVVPECKKLILQKGFMKSLVNSIYKSNRETKRMILLSIMMMLSINEEFQKQFINEQGTECLLYLMSQSDNFHAYIAAKSFVLISRMESSLSQVARKSICDSVAKYSLTRERRIMKEGLRFFVNIIIHKRPKAFIITHLCYLAHEVLKGDEQDAQQLGMFAFMLLSEQQIYHETVMAHDHLLQTIANKVFKSNNTNDLNPQNATFLSIAIMNLSLNLNNLEKLLNLKYIKVMRDICVMLTKNPEKDPEFDFRTYLFTFIRQLLKITNLQEKLPEIFKQGATQIIQELILSNKSYFFRSLLESINILISMSDKYPSDILNVIVKLADPDYEIEDEESLPLRVYVLNRMSYNPHSLEYFKQSKIVPFLSEKMQQDLSFLNISQYFCSLLANISKENEILNQIFEAQILTSIFKLRQQKHNIKLTDIIRLLAHLSSHPSFKPKIFSDEIYANIFDHLQQVTFSEKQDPQICYPVLICILNMTKSDYGLIKAIARSDILNFVKVYIKEQKGPQHITILCFLTLSNMLIDPDILKKEQDIPSLVNQLRQTIQENEDQLDPAQPDYVVVSFLKVMHNMVLQHYSEIEDNLIMIECLQDIQKMFIKFTSQEILGLILSIFCVMVESQKTLQTFKSNYPVMIKIFDLLHHNYEKLEQQEQRFRSSLLLLLANLAYHEHSFDFFETFLNIEDFMIKYRTAYLNLTQAPDRELLLTILVNLTYIKEIQLIMPKYEKTLQLIKEIFLSEHDESTTKRIVQLLANLSLNQDLHTWIASQDILKRLYKLFFESGTSKVLQEQIQILLANTTFTEEVHEILINNEAIRIFEQIVNKKESMQQDTSHQQVVSLVNLGLNPRTYALIENQISMVNQLSLLEECEKPLQIRLLKSSLEYVIDNSSQNLQNKKEILHYIIVSINILLESKSKFLVCKIDPLWQMILSTELINKTIFNKEVLIGNFITIIIFFDMLEVKCNYYSHLCELADRIPLILDFQSMQIHIENLFIFNQSSLNNLKELIQQVKQKQQVEPLLISKYEQLVNQFLRLLSNVAFAQKTQPGLQQFMQKKEVEDHLLEICQFSHQQAPNLILQSLATYANIFQIDSRNYQQVFEIIAKNYKQQIKQHPLYQTFLIGVIVGVMKNKKYLLFEDGKQDIGDLNDSIQSYQKNNALYSIQQQQTNNFFQKRVSSQQTFISIRSQDSEYPVNKDMSLIISVLLYVLKKGHPPTYQSAPPLLLQCLTNIAYHQENFKFLFSTKLPEYLFTYICQKENIQADGYVHALTAFINISTNKEFFLRIQAEEVYKYVVKLNQVSKPLVIQYSSSIFMQMFEYSTENDENQHLVEFTLDFMVNEVLSYVTFESDHMDLFLAFLERLLKIQKLKYKIAKIESLFQKFQKTLETQDLTNDKKFDKYWRIWNIYNFLITSKECLNYLVKYGYFSLLKSKLSYFTSSQFDQCLSYNTQAEYQEKHKNVLKQFQLFSIVLSSIEKIFKNDVNLKLQPPIQKLIYSQKNEKVSTDIIRINDSEALKISFYVPFLIIEKILVSEETYQNQNNILIVVEVLNQIALILTRMDSNGVGTLKFLIEILKRTLKTQVDDKTLFYSNVVNISIKLFEKFGVEISGPIEEILVLFIQHWQGSEFRFMNSEIYQNFLRLCVLFKFKDCQQDKPCNLANSVLQIMNINQTTFREHETQLLFQMFLKKLIAEVDPSESQELEETISESIDFLLDYIQKQSANIKAQLEMGDKSITEYQKTLQQQNFTMSIEILTILVSFTSFQEKILDLELLSSTVQCGLLIQELLNFFENKEQQSEDLKTAINQLQSFLKHISIFLSYTSFLIKFHDELQSQPCIQFIFENMLKRKKQTKIFCFNIIVNLIESQGPNFIFEVLQSIEEQIDKINANTSLQKYSLDAIVSLTEEIYQKIQHYKNIAPNEEAFYQLSDDIGLLLTKILIGKKHTFSLNGSAEILMNSKLQQVQIRTLFLMIKKFINCDNDITIRDKSIQLSFDISKQIYGMLSSMEQIDCNNETIQNLQLQSKFINIKYTWDQVRKNQSYQHLEDMFFWEQLELSDYQFKLIFLIICFENITCRFRGEQNNNKIALPNSAVMVNDIFLLIDPNLDTFLENYNLQNQLNFLLVYYAASISYSSLGNRTRKVEFQSLAERDMSFRIRLNTFVRVLSDSKINILANFADLIRGPIQNL</sequence>
<evidence type="ECO:0000313" key="2">
    <source>
        <dbReference type="Proteomes" id="UP000000600"/>
    </source>
</evidence>
<dbReference type="SMART" id="SM00185">
    <property type="entry name" value="ARM"/>
    <property type="match status" value="5"/>
</dbReference>
<dbReference type="Proteomes" id="UP000000600">
    <property type="component" value="Unassembled WGS sequence"/>
</dbReference>